<protein>
    <submittedName>
        <fullName evidence="1">Uncharacterized protein</fullName>
    </submittedName>
</protein>
<gene>
    <name evidence="1" type="ORF">FOZ62_025928</name>
</gene>
<evidence type="ECO:0000313" key="1">
    <source>
        <dbReference type="EMBL" id="KAF4703463.1"/>
    </source>
</evidence>
<dbReference type="AlphaFoldDB" id="A0A7J6Q5C1"/>
<dbReference type="EMBL" id="JABANM010032120">
    <property type="protein sequence ID" value="KAF4703463.1"/>
    <property type="molecule type" value="Genomic_DNA"/>
</dbReference>
<reference evidence="1 2" key="1">
    <citation type="submission" date="2020-04" db="EMBL/GenBank/DDBJ databases">
        <title>Perkinsus olseni comparative genomics.</title>
        <authorList>
            <person name="Bogema D.R."/>
        </authorList>
    </citation>
    <scope>NUCLEOTIDE SEQUENCE [LARGE SCALE GENOMIC DNA]</scope>
    <source>
        <strain evidence="1">ATCC PRA-205</strain>
    </source>
</reference>
<organism evidence="1 2">
    <name type="scientific">Perkinsus olseni</name>
    <name type="common">Perkinsus atlanticus</name>
    <dbReference type="NCBI Taxonomy" id="32597"/>
    <lineage>
        <taxon>Eukaryota</taxon>
        <taxon>Sar</taxon>
        <taxon>Alveolata</taxon>
        <taxon>Perkinsozoa</taxon>
        <taxon>Perkinsea</taxon>
        <taxon>Perkinsida</taxon>
        <taxon>Perkinsidae</taxon>
        <taxon>Perkinsus</taxon>
    </lineage>
</organism>
<dbReference type="Proteomes" id="UP000574390">
    <property type="component" value="Unassembled WGS sequence"/>
</dbReference>
<comment type="caution">
    <text evidence="1">The sequence shown here is derived from an EMBL/GenBank/DDBJ whole genome shotgun (WGS) entry which is preliminary data.</text>
</comment>
<proteinExistence type="predicted"/>
<name>A0A7J6Q5C1_PEROL</name>
<accession>A0A7J6Q5C1</accession>
<sequence>MYLSEFGGFQMEAVVIVRMVGCIPSVSERHKKQSCDFKLAQVLLTRCKVLLLDGPCFMDALRSIILPILNIRLAQLLTRRRCRASLHGVCHTLYGSFLRLI</sequence>
<evidence type="ECO:0000313" key="2">
    <source>
        <dbReference type="Proteomes" id="UP000574390"/>
    </source>
</evidence>